<protein>
    <recommendedName>
        <fullName evidence="3">Glycosyl transferase family 1 domain-containing protein</fullName>
    </recommendedName>
</protein>
<dbReference type="Gene3D" id="3.40.50.2000">
    <property type="entry name" value="Glycogen Phosphorylase B"/>
    <property type="match status" value="1"/>
</dbReference>
<evidence type="ECO:0000313" key="2">
    <source>
        <dbReference type="Proteomes" id="UP001501337"/>
    </source>
</evidence>
<proteinExistence type="predicted"/>
<accession>A0ABP7Q7Z3</accession>
<reference evidence="2" key="1">
    <citation type="journal article" date="2019" name="Int. J. Syst. Evol. Microbiol.">
        <title>The Global Catalogue of Microorganisms (GCM) 10K type strain sequencing project: providing services to taxonomists for standard genome sequencing and annotation.</title>
        <authorList>
            <consortium name="The Broad Institute Genomics Platform"/>
            <consortium name="The Broad Institute Genome Sequencing Center for Infectious Disease"/>
            <person name="Wu L."/>
            <person name="Ma J."/>
        </authorList>
    </citation>
    <scope>NUCLEOTIDE SEQUENCE [LARGE SCALE GENOMIC DNA]</scope>
    <source>
        <strain evidence="2">JCM 17555</strain>
    </source>
</reference>
<sequence>MGFANSKTGVNDLVHLYFKDLAGLFLYGCSRGFLFLGQYQRGVKLLLSSIRLSYNGHAIRFLSHRYPKLIPYIESFTTTNVTEKEACVRTIALSLPKIVEGQVKKGVLVIKFTRTTGFYIHERSFQLLDKLFIFIVEPSWAGYADADLLTFLHKAEHCLIQATEVHDRALINDLMQTCVTLSFGAGNWVDDRLFTVAMEVKTLDVIYVANMNPGKRVYRYIDAVAKVAKDYPEYKAKLICASWGSSSLADIQQYIDLNKLEDTLELSAAVSQEDLRKEVSRSKCCVLLSFKEGSSRILFESMFLDVPVICLCENIGVNKAYINEYTGLLVHDAQFEAALIQMMSRWTQFAPRAWAESHVSPAVTTRNMEMVLDLRFPALYTKPLVVKVNQPEMRYQNKSDILVESFATVLSILRESESDVHLAVQRLQDLSCETDSLATGSL</sequence>
<evidence type="ECO:0008006" key="3">
    <source>
        <dbReference type="Google" id="ProtNLM"/>
    </source>
</evidence>
<dbReference type="Proteomes" id="UP001501337">
    <property type="component" value="Unassembled WGS sequence"/>
</dbReference>
<name>A0ABP7Q7Z3_9GAMM</name>
<comment type="caution">
    <text evidence="1">The sequence shown here is derived from an EMBL/GenBank/DDBJ whole genome shotgun (WGS) entry which is preliminary data.</text>
</comment>
<gene>
    <name evidence="1" type="ORF">GCM10022278_38450</name>
</gene>
<evidence type="ECO:0000313" key="1">
    <source>
        <dbReference type="EMBL" id="GAA3978074.1"/>
    </source>
</evidence>
<organism evidence="1 2">
    <name type="scientific">Allohahella marinimesophila</name>
    <dbReference type="NCBI Taxonomy" id="1054972"/>
    <lineage>
        <taxon>Bacteria</taxon>
        <taxon>Pseudomonadati</taxon>
        <taxon>Pseudomonadota</taxon>
        <taxon>Gammaproteobacteria</taxon>
        <taxon>Oceanospirillales</taxon>
        <taxon>Hahellaceae</taxon>
        <taxon>Allohahella</taxon>
    </lineage>
</organism>
<dbReference type="Pfam" id="PF13692">
    <property type="entry name" value="Glyco_trans_1_4"/>
    <property type="match status" value="1"/>
</dbReference>
<dbReference type="RefSeq" id="WP_344809461.1">
    <property type="nucleotide sequence ID" value="NZ_BAABBO010000022.1"/>
</dbReference>
<dbReference type="EMBL" id="BAABBO010000022">
    <property type="protein sequence ID" value="GAA3978074.1"/>
    <property type="molecule type" value="Genomic_DNA"/>
</dbReference>
<keyword evidence="2" id="KW-1185">Reference proteome</keyword>
<dbReference type="SUPFAM" id="SSF53756">
    <property type="entry name" value="UDP-Glycosyltransferase/glycogen phosphorylase"/>
    <property type="match status" value="1"/>
</dbReference>